<evidence type="ECO:0000313" key="4">
    <source>
        <dbReference type="Proteomes" id="UP001146120"/>
    </source>
</evidence>
<organism evidence="3 4">
    <name type="scientific">Lagenidium giganteum</name>
    <dbReference type="NCBI Taxonomy" id="4803"/>
    <lineage>
        <taxon>Eukaryota</taxon>
        <taxon>Sar</taxon>
        <taxon>Stramenopiles</taxon>
        <taxon>Oomycota</taxon>
        <taxon>Peronosporomycetes</taxon>
        <taxon>Pythiales</taxon>
        <taxon>Pythiaceae</taxon>
    </lineage>
</organism>
<dbReference type="Proteomes" id="UP001146120">
    <property type="component" value="Unassembled WGS sequence"/>
</dbReference>
<accession>A0AAV2ZI28</accession>
<dbReference type="PANTHER" id="PTHR48094:SF12">
    <property type="entry name" value="PARKINSON DISEASE PROTEIN 7 HOMOLOG"/>
    <property type="match status" value="1"/>
</dbReference>
<sequence length="194" mass="20438">MSVNAAAYVPTALIPVADGSEEIEATTLADVLVRGGVQVTMASVGRKDENIVKMSRGVKVQADLAIEACVDLSFDLIVVPGGLPGANHLRDCPVLIDLLKKQRHEGKLYGAICAAPAVVLHTHGLLAGPATAYPGFEKQMTDCEYKNERVVVSGKCITSQGPGTAMEMGVKLVELLMGKEKATEVARGLLMPMP</sequence>
<keyword evidence="1" id="KW-0677">Repeat</keyword>
<name>A0AAV2ZI28_9STRA</name>
<dbReference type="EMBL" id="DAKRPA010000007">
    <property type="protein sequence ID" value="DBA04489.1"/>
    <property type="molecule type" value="Genomic_DNA"/>
</dbReference>
<evidence type="ECO:0000256" key="1">
    <source>
        <dbReference type="ARBA" id="ARBA00022737"/>
    </source>
</evidence>
<dbReference type="Pfam" id="PF01965">
    <property type="entry name" value="DJ-1_PfpI"/>
    <property type="match status" value="1"/>
</dbReference>
<dbReference type="FunFam" id="3.40.50.880:FF:000015">
    <property type="entry name" value="Protein DJ-1 homolog C"/>
    <property type="match status" value="1"/>
</dbReference>
<dbReference type="PANTHER" id="PTHR48094">
    <property type="entry name" value="PROTEIN/NUCLEIC ACID DEGLYCASE DJ-1-RELATED"/>
    <property type="match status" value="1"/>
</dbReference>
<evidence type="ECO:0000313" key="3">
    <source>
        <dbReference type="EMBL" id="DBA04489.1"/>
    </source>
</evidence>
<dbReference type="GO" id="GO:1903189">
    <property type="term" value="P:glyoxal metabolic process"/>
    <property type="evidence" value="ECO:0007669"/>
    <property type="project" value="TreeGrafter"/>
</dbReference>
<dbReference type="CDD" id="cd03135">
    <property type="entry name" value="GATase1_DJ-1"/>
    <property type="match status" value="1"/>
</dbReference>
<comment type="caution">
    <text evidence="3">The sequence shown here is derived from an EMBL/GenBank/DDBJ whole genome shotgun (WGS) entry which is preliminary data.</text>
</comment>
<gene>
    <name evidence="3" type="ORF">N0F65_011037</name>
</gene>
<dbReference type="Gene3D" id="3.40.50.880">
    <property type="match status" value="1"/>
</dbReference>
<evidence type="ECO:0000259" key="2">
    <source>
        <dbReference type="Pfam" id="PF01965"/>
    </source>
</evidence>
<reference evidence="3" key="1">
    <citation type="submission" date="2022-11" db="EMBL/GenBank/DDBJ databases">
        <authorList>
            <person name="Morgan W.R."/>
            <person name="Tartar A."/>
        </authorList>
    </citation>
    <scope>NUCLEOTIDE SEQUENCE</scope>
    <source>
        <strain evidence="3">ARSEF 373</strain>
    </source>
</reference>
<dbReference type="AlphaFoldDB" id="A0AAV2ZI28"/>
<dbReference type="GO" id="GO:0005737">
    <property type="term" value="C:cytoplasm"/>
    <property type="evidence" value="ECO:0007669"/>
    <property type="project" value="UniProtKB-ARBA"/>
</dbReference>
<dbReference type="InterPro" id="IPR050325">
    <property type="entry name" value="Prot/Nucl_acid_deglycase"/>
</dbReference>
<dbReference type="InterPro" id="IPR029062">
    <property type="entry name" value="Class_I_gatase-like"/>
</dbReference>
<protein>
    <recommendedName>
        <fullName evidence="2">DJ-1/PfpI domain-containing protein</fullName>
    </recommendedName>
</protein>
<keyword evidence="4" id="KW-1185">Reference proteome</keyword>
<dbReference type="InterPro" id="IPR002818">
    <property type="entry name" value="DJ-1/PfpI"/>
</dbReference>
<reference evidence="3" key="2">
    <citation type="journal article" date="2023" name="Microbiol Resour">
        <title>Decontamination and Annotation of the Draft Genome Sequence of the Oomycete Lagenidium giganteum ARSEF 373.</title>
        <authorList>
            <person name="Morgan W.R."/>
            <person name="Tartar A."/>
        </authorList>
    </citation>
    <scope>NUCLEOTIDE SEQUENCE</scope>
    <source>
        <strain evidence="3">ARSEF 373</strain>
    </source>
</reference>
<dbReference type="SUPFAM" id="SSF52317">
    <property type="entry name" value="Class I glutamine amidotransferase-like"/>
    <property type="match status" value="1"/>
</dbReference>
<dbReference type="NCBIfam" id="TIGR01383">
    <property type="entry name" value="not_thiJ"/>
    <property type="match status" value="1"/>
</dbReference>
<proteinExistence type="predicted"/>
<feature type="domain" description="DJ-1/PfpI" evidence="2">
    <location>
        <begin position="12"/>
        <end position="174"/>
    </location>
</feature>
<dbReference type="InterPro" id="IPR006287">
    <property type="entry name" value="DJ-1"/>
</dbReference>